<dbReference type="InterPro" id="IPR023214">
    <property type="entry name" value="HAD_sf"/>
</dbReference>
<name>A0A135L4V3_9BACI</name>
<dbReference type="Gene3D" id="3.30.1240.10">
    <property type="match status" value="1"/>
</dbReference>
<dbReference type="Proteomes" id="UP000070352">
    <property type="component" value="Unassembled WGS sequence"/>
</dbReference>
<dbReference type="AlphaFoldDB" id="A0A135L4V3"/>
<gene>
    <name evidence="1" type="ORF">U473_07655</name>
</gene>
<reference evidence="1 2" key="1">
    <citation type="submission" date="2016-02" db="EMBL/GenBank/DDBJ databases">
        <title>Draft Genome for Tepidibacillus decaturensis nov. sp. Strain Z9, an Anaerobic, Moderately Thermophilic and Heterotrophic Bacterium from Deep Subsurface of the Illinois Basin, USA.</title>
        <authorList>
            <person name="Dong Y."/>
            <person name="Chang J.Y."/>
            <person name="Sanford R."/>
            <person name="Fouke B.W."/>
        </authorList>
    </citation>
    <scope>NUCLEOTIDE SEQUENCE [LARGE SCALE GENOMIC DNA]</scope>
    <source>
        <strain evidence="1 2">Z9</strain>
    </source>
</reference>
<evidence type="ECO:0008006" key="3">
    <source>
        <dbReference type="Google" id="ProtNLM"/>
    </source>
</evidence>
<dbReference type="Pfam" id="PF08282">
    <property type="entry name" value="Hydrolase_3"/>
    <property type="match status" value="1"/>
</dbReference>
<dbReference type="GO" id="GO:0005829">
    <property type="term" value="C:cytosol"/>
    <property type="evidence" value="ECO:0007669"/>
    <property type="project" value="TreeGrafter"/>
</dbReference>
<dbReference type="OrthoDB" id="9790031at2"/>
<dbReference type="GO" id="GO:0000287">
    <property type="term" value="F:magnesium ion binding"/>
    <property type="evidence" value="ECO:0007669"/>
    <property type="project" value="TreeGrafter"/>
</dbReference>
<dbReference type="PROSITE" id="PS01229">
    <property type="entry name" value="COF_2"/>
    <property type="match status" value="1"/>
</dbReference>
<dbReference type="SUPFAM" id="SSF56784">
    <property type="entry name" value="HAD-like"/>
    <property type="match status" value="1"/>
</dbReference>
<dbReference type="STRING" id="1413211.U473_07655"/>
<protein>
    <recommendedName>
        <fullName evidence="3">Haloacid dehalogenase</fullName>
    </recommendedName>
</protein>
<sequence length="200" mass="23046">MICSNGTMIYDRINHRNIKHFTIPKEVAISILEGFKPHVSNILGFYDQLVYSLTNDQVVEWWKVSFQRTPDYIGDFAHLLQHDISKFEIFLKDRQVIFHHEELEESLSDQIYLLKSPGYIEIMPKGTSKWHALKEVLTYYDLDPARTIAFGDGNNDIEMITNVGMGVAMGNAIADLKQVAKDTTINHDEDGVAYFLEKYL</sequence>
<dbReference type="EMBL" id="LSKU01000001">
    <property type="protein sequence ID" value="KXG43893.1"/>
    <property type="molecule type" value="Genomic_DNA"/>
</dbReference>
<evidence type="ECO:0000313" key="1">
    <source>
        <dbReference type="EMBL" id="KXG43893.1"/>
    </source>
</evidence>
<dbReference type="PANTHER" id="PTHR10000">
    <property type="entry name" value="PHOSPHOSERINE PHOSPHATASE"/>
    <property type="match status" value="1"/>
</dbReference>
<organism evidence="1 2">
    <name type="scientific">Tepidibacillus decaturensis</name>
    <dbReference type="NCBI Taxonomy" id="1413211"/>
    <lineage>
        <taxon>Bacteria</taxon>
        <taxon>Bacillati</taxon>
        <taxon>Bacillota</taxon>
        <taxon>Bacilli</taxon>
        <taxon>Bacillales</taxon>
        <taxon>Bacillaceae</taxon>
        <taxon>Tepidibacillus</taxon>
    </lineage>
</organism>
<dbReference type="GO" id="GO:0016791">
    <property type="term" value="F:phosphatase activity"/>
    <property type="evidence" value="ECO:0007669"/>
    <property type="project" value="TreeGrafter"/>
</dbReference>
<comment type="caution">
    <text evidence="1">The sequence shown here is derived from an EMBL/GenBank/DDBJ whole genome shotgun (WGS) entry which is preliminary data.</text>
</comment>
<evidence type="ECO:0000313" key="2">
    <source>
        <dbReference type="Proteomes" id="UP000070352"/>
    </source>
</evidence>
<dbReference type="Gene3D" id="3.40.50.1000">
    <property type="entry name" value="HAD superfamily/HAD-like"/>
    <property type="match status" value="1"/>
</dbReference>
<dbReference type="InterPro" id="IPR036412">
    <property type="entry name" value="HAD-like_sf"/>
</dbReference>
<proteinExistence type="predicted"/>
<keyword evidence="2" id="KW-1185">Reference proteome</keyword>
<dbReference type="PANTHER" id="PTHR10000:SF8">
    <property type="entry name" value="HAD SUPERFAMILY HYDROLASE-LIKE, TYPE 3"/>
    <property type="match status" value="1"/>
</dbReference>
<accession>A0A135L4V3</accession>